<dbReference type="EMBL" id="BOQT01000002">
    <property type="protein sequence ID" value="GIN19410.1"/>
    <property type="molecule type" value="Genomic_DNA"/>
</dbReference>
<evidence type="ECO:0000313" key="4">
    <source>
        <dbReference type="EMBL" id="GIN19410.1"/>
    </source>
</evidence>
<organism evidence="4 5">
    <name type="scientific">Siminovitchia fordii</name>
    <dbReference type="NCBI Taxonomy" id="254759"/>
    <lineage>
        <taxon>Bacteria</taxon>
        <taxon>Bacillati</taxon>
        <taxon>Bacillota</taxon>
        <taxon>Bacilli</taxon>
        <taxon>Bacillales</taxon>
        <taxon>Bacillaceae</taxon>
        <taxon>Siminovitchia</taxon>
    </lineage>
</organism>
<accession>A0ABQ4K2P3</accession>
<gene>
    <name evidence="4" type="ORF">J1TS3_05440</name>
</gene>
<dbReference type="InterPro" id="IPR011089">
    <property type="entry name" value="GmrSD_C"/>
</dbReference>
<feature type="domain" description="GmrSD restriction endonucleases C-terminal" evidence="2">
    <location>
        <begin position="414"/>
        <end position="547"/>
    </location>
</feature>
<protein>
    <recommendedName>
        <fullName evidence="6">DUF4357 domain-containing protein</fullName>
    </recommendedName>
</protein>
<name>A0ABQ4K2P3_9BACI</name>
<dbReference type="Pfam" id="PF03235">
    <property type="entry name" value="GmrSD_N"/>
    <property type="match status" value="1"/>
</dbReference>
<proteinExistence type="predicted"/>
<reference evidence="4 5" key="1">
    <citation type="submission" date="2021-03" db="EMBL/GenBank/DDBJ databases">
        <title>Antimicrobial resistance genes in bacteria isolated from Japanese honey, and their potential for conferring macrolide and lincosamide resistance in the American foulbrood pathogen Paenibacillus larvae.</title>
        <authorList>
            <person name="Okamoto M."/>
            <person name="Kumagai M."/>
            <person name="Kanamori H."/>
            <person name="Takamatsu D."/>
        </authorList>
    </citation>
    <scope>NUCLEOTIDE SEQUENCE [LARGE SCALE GENOMIC DNA]</scope>
    <source>
        <strain evidence="4 5">J1TS3</strain>
    </source>
</reference>
<dbReference type="InterPro" id="IPR025579">
    <property type="entry name" value="DUF4357"/>
</dbReference>
<evidence type="ECO:0000259" key="3">
    <source>
        <dbReference type="Pfam" id="PF14267"/>
    </source>
</evidence>
<feature type="domain" description="DUF4357" evidence="3">
    <location>
        <begin position="627"/>
        <end position="681"/>
    </location>
</feature>
<dbReference type="InterPro" id="IPR004919">
    <property type="entry name" value="GmrSD_N"/>
</dbReference>
<comment type="caution">
    <text evidence="4">The sequence shown here is derived from an EMBL/GenBank/DDBJ whole genome shotgun (WGS) entry which is preliminary data.</text>
</comment>
<dbReference type="PANTHER" id="PTHR35149:SF2">
    <property type="entry name" value="DUF262 DOMAIN-CONTAINING PROTEIN"/>
    <property type="match status" value="1"/>
</dbReference>
<keyword evidence="5" id="KW-1185">Reference proteome</keyword>
<dbReference type="Pfam" id="PF07510">
    <property type="entry name" value="GmrSD_C"/>
    <property type="match status" value="1"/>
</dbReference>
<dbReference type="Proteomes" id="UP000680279">
    <property type="component" value="Unassembled WGS sequence"/>
</dbReference>
<dbReference type="PANTHER" id="PTHR35149">
    <property type="entry name" value="SLL5132 PROTEIN"/>
    <property type="match status" value="1"/>
</dbReference>
<dbReference type="RefSeq" id="WP_249412666.1">
    <property type="nucleotide sequence ID" value="NZ_BOQT01000002.1"/>
</dbReference>
<evidence type="ECO:0000259" key="1">
    <source>
        <dbReference type="Pfam" id="PF03235"/>
    </source>
</evidence>
<evidence type="ECO:0008006" key="6">
    <source>
        <dbReference type="Google" id="ProtNLM"/>
    </source>
</evidence>
<evidence type="ECO:0000313" key="5">
    <source>
        <dbReference type="Proteomes" id="UP000680279"/>
    </source>
</evidence>
<sequence length="691" mass="79739">MKTKLTAQETPLHKVFSDDYLFTVPSVQRPYSWTTDEAGELLDDLLDFINHCSITENNVSNVDEPYFLGSIVLVKKDGPKSEVLDGQQRLTTLTILFSVLRDILSDEYANDIEQMVVQKGSKILGTQDTYRLHLRKRDDEFLKKYIQEKGMTHKVTKDTPFKTDSQKAIRDNAMYFTERLNELDEDTVKTLPSVLATLCYIVVVSTPNFDSAFRIFTVLNDRGLDLLPSDIFKARVIGAIPESEQDNYTNKWEDVEETLGRDRFNKLFDHIRMIIQKRKSSANYKDEYDEIFSNITGKPFIDDILIPYSEIYLRLIDYRSFYSQQPKILKVLSLLNRIDNNDWIPVAMYYIQKYNEKLEDFLDVLEQFAGIGMVLRKNFNWRMSKYSQILRQMEKGIDVFSEESLLKVSDDDKRTVLEKLNGDVYTELKDTVRRYVLLRLDSLLTNGQPFYDHSVITVEHVLPQTPKEDSDWLANFSDPSQYVHKLGNLVLLTRAKNAQARNYDFIKKKTSYFQPKNGVTTFALTTQVIQENEWTPKVLEGRQKKLISLLRNAWDLNINSHSTSKNEDENKKNESNNAHLYKKYFINAARGASAIGTPVPSGFKVLKGSLFADQVSDSYQQRYVDLRNELIAKGLLVSKEGEELYLVEDYTFSSPSTAAALVMGRSANGLTEWKTVTGDPLKDNRHNRSIE</sequence>
<dbReference type="Pfam" id="PF14267">
    <property type="entry name" value="DUF4357"/>
    <property type="match status" value="1"/>
</dbReference>
<feature type="domain" description="GmrSD restriction endonucleases N-terminal" evidence="1">
    <location>
        <begin position="13"/>
        <end position="236"/>
    </location>
</feature>
<evidence type="ECO:0000259" key="2">
    <source>
        <dbReference type="Pfam" id="PF07510"/>
    </source>
</evidence>